<sequence>MKKIFSGILFLVLIIWFFNQSVTEGYIYEVYDSSILVIELNESEVKGKTQDEIMDILEKKASNPTGNKFDIPFINEKIHKNFEAGQKIRVHWTGDIKASLPGQVDGTMLIITDD</sequence>
<name>A0A1N7KPN7_9BACI</name>
<dbReference type="InterPro" id="IPR021598">
    <property type="entry name" value="DUF3221"/>
</dbReference>
<evidence type="ECO:0000313" key="1">
    <source>
        <dbReference type="EMBL" id="SIS63537.1"/>
    </source>
</evidence>
<protein>
    <recommendedName>
        <fullName evidence="3">DUF3221 domain-containing protein</fullName>
    </recommendedName>
</protein>
<dbReference type="AlphaFoldDB" id="A0A1N7KPN7"/>
<reference evidence="2" key="1">
    <citation type="submission" date="2017-01" db="EMBL/GenBank/DDBJ databases">
        <authorList>
            <person name="Varghese N."/>
            <person name="Submissions S."/>
        </authorList>
    </citation>
    <scope>NUCLEOTIDE SEQUENCE [LARGE SCALE GENOMIC DNA]</scope>
    <source>
        <strain evidence="2">DSM 23127</strain>
    </source>
</reference>
<dbReference type="EMBL" id="FTOC01000015">
    <property type="protein sequence ID" value="SIS63537.1"/>
    <property type="molecule type" value="Genomic_DNA"/>
</dbReference>
<evidence type="ECO:0000313" key="2">
    <source>
        <dbReference type="Proteomes" id="UP000187608"/>
    </source>
</evidence>
<dbReference type="OrthoDB" id="2973016at2"/>
<dbReference type="Pfam" id="PF11518">
    <property type="entry name" value="DUF3221"/>
    <property type="match status" value="1"/>
</dbReference>
<keyword evidence="2" id="KW-1185">Reference proteome</keyword>
<gene>
    <name evidence="1" type="ORF">SAMN05421687_11527</name>
</gene>
<proteinExistence type="predicted"/>
<evidence type="ECO:0008006" key="3">
    <source>
        <dbReference type="Google" id="ProtNLM"/>
    </source>
</evidence>
<dbReference type="RefSeq" id="WP_076560672.1">
    <property type="nucleotide sequence ID" value="NZ_FTOC01000015.1"/>
</dbReference>
<organism evidence="1 2">
    <name type="scientific">Salimicrobium flavidum</name>
    <dbReference type="NCBI Taxonomy" id="570947"/>
    <lineage>
        <taxon>Bacteria</taxon>
        <taxon>Bacillati</taxon>
        <taxon>Bacillota</taxon>
        <taxon>Bacilli</taxon>
        <taxon>Bacillales</taxon>
        <taxon>Bacillaceae</taxon>
        <taxon>Salimicrobium</taxon>
    </lineage>
</organism>
<dbReference type="Proteomes" id="UP000187608">
    <property type="component" value="Unassembled WGS sequence"/>
</dbReference>
<accession>A0A1N7KPN7</accession>